<dbReference type="InterPro" id="IPR036093">
    <property type="entry name" value="NAC_dom_sf"/>
</dbReference>
<evidence type="ECO:0000256" key="2">
    <source>
        <dbReference type="ARBA" id="ARBA00023125"/>
    </source>
</evidence>
<sequence>MLSMVEAELPPGFRFHPRDDELVCDYLAVKLAGGGGRGSIHGSAVMVDVDLNKCEPWDLPVSAPPRPRIFGANPSNIQSKIGGDKEIHADYFSVLRGVQRRCANPPSMHTMMSNLHHGQPNCFLWMISYCMCWGKGVVLLQPSRSEIRDRAADQQGHHVRLLEGHREGQAGGPKGVAGWDEEDFGVPSRKSSQGEEDRLGDA</sequence>
<feature type="domain" description="NAC" evidence="6">
    <location>
        <begin position="9"/>
        <end position="164"/>
    </location>
</feature>
<dbReference type="InterPro" id="IPR003441">
    <property type="entry name" value="NAC-dom"/>
</dbReference>
<comment type="caution">
    <text evidence="7">The sequence shown here is derived from an EMBL/GenBank/DDBJ whole genome shotgun (WGS) entry which is preliminary data.</text>
</comment>
<dbReference type="GO" id="GO:0003677">
    <property type="term" value="F:DNA binding"/>
    <property type="evidence" value="ECO:0007669"/>
    <property type="project" value="UniProtKB-KW"/>
</dbReference>
<gene>
    <name evidence="7" type="ORF">B296_00054786</name>
</gene>
<dbReference type="PANTHER" id="PTHR31744:SF96">
    <property type="entry name" value="NAC DOMAIN-CONTAINING PROTEIN 21_22"/>
    <property type="match status" value="1"/>
</dbReference>
<dbReference type="GO" id="GO:0006355">
    <property type="term" value="P:regulation of DNA-templated transcription"/>
    <property type="evidence" value="ECO:0007669"/>
    <property type="project" value="InterPro"/>
</dbReference>
<reference evidence="7 8" key="1">
    <citation type="journal article" date="2014" name="Agronomy (Basel)">
        <title>A Draft Genome Sequence for Ensete ventricosum, the Drought-Tolerant Tree Against Hunger.</title>
        <authorList>
            <person name="Harrison J."/>
            <person name="Moore K.A."/>
            <person name="Paszkiewicz K."/>
            <person name="Jones T."/>
            <person name="Grant M."/>
            <person name="Ambacheew D."/>
            <person name="Muzemil S."/>
            <person name="Studholme D.J."/>
        </authorList>
    </citation>
    <scope>NUCLEOTIDE SEQUENCE [LARGE SCALE GENOMIC DNA]</scope>
</reference>
<evidence type="ECO:0000256" key="4">
    <source>
        <dbReference type="ARBA" id="ARBA00023242"/>
    </source>
</evidence>
<accession>A0A426X482</accession>
<evidence type="ECO:0000313" key="7">
    <source>
        <dbReference type="EMBL" id="RRT34279.1"/>
    </source>
</evidence>
<keyword evidence="1" id="KW-0805">Transcription regulation</keyword>
<evidence type="ECO:0000256" key="3">
    <source>
        <dbReference type="ARBA" id="ARBA00023163"/>
    </source>
</evidence>
<evidence type="ECO:0000256" key="1">
    <source>
        <dbReference type="ARBA" id="ARBA00023015"/>
    </source>
</evidence>
<dbReference type="Proteomes" id="UP000287651">
    <property type="component" value="Unassembled WGS sequence"/>
</dbReference>
<feature type="region of interest" description="Disordered" evidence="5">
    <location>
        <begin position="160"/>
        <end position="202"/>
    </location>
</feature>
<keyword evidence="4" id="KW-0539">Nucleus</keyword>
<evidence type="ECO:0000256" key="5">
    <source>
        <dbReference type="SAM" id="MobiDB-lite"/>
    </source>
</evidence>
<keyword evidence="2" id="KW-0238">DNA-binding</keyword>
<feature type="compositionally biased region" description="Basic and acidic residues" evidence="5">
    <location>
        <begin position="192"/>
        <end position="202"/>
    </location>
</feature>
<evidence type="ECO:0000259" key="6">
    <source>
        <dbReference type="PROSITE" id="PS51005"/>
    </source>
</evidence>
<organism evidence="7 8">
    <name type="scientific">Ensete ventricosum</name>
    <name type="common">Abyssinian banana</name>
    <name type="synonym">Musa ensete</name>
    <dbReference type="NCBI Taxonomy" id="4639"/>
    <lineage>
        <taxon>Eukaryota</taxon>
        <taxon>Viridiplantae</taxon>
        <taxon>Streptophyta</taxon>
        <taxon>Embryophyta</taxon>
        <taxon>Tracheophyta</taxon>
        <taxon>Spermatophyta</taxon>
        <taxon>Magnoliopsida</taxon>
        <taxon>Liliopsida</taxon>
        <taxon>Zingiberales</taxon>
        <taxon>Musaceae</taxon>
        <taxon>Ensete</taxon>
    </lineage>
</organism>
<keyword evidence="3" id="KW-0804">Transcription</keyword>
<dbReference type="AlphaFoldDB" id="A0A426X482"/>
<evidence type="ECO:0000313" key="8">
    <source>
        <dbReference type="Proteomes" id="UP000287651"/>
    </source>
</evidence>
<dbReference type="PROSITE" id="PS51005">
    <property type="entry name" value="NAC"/>
    <property type="match status" value="1"/>
</dbReference>
<name>A0A426X482_ENSVE</name>
<dbReference type="PANTHER" id="PTHR31744">
    <property type="entry name" value="PROTEIN CUP-SHAPED COTYLEDON 2-RELATED"/>
    <property type="match status" value="1"/>
</dbReference>
<dbReference type="SUPFAM" id="SSF101941">
    <property type="entry name" value="NAC domain"/>
    <property type="match status" value="1"/>
</dbReference>
<dbReference type="EMBL" id="AMZH03027132">
    <property type="protein sequence ID" value="RRT34279.1"/>
    <property type="molecule type" value="Genomic_DNA"/>
</dbReference>
<dbReference type="Pfam" id="PF02365">
    <property type="entry name" value="NAM"/>
    <property type="match status" value="1"/>
</dbReference>
<proteinExistence type="predicted"/>
<protein>
    <recommendedName>
        <fullName evidence="6">NAC domain-containing protein</fullName>
    </recommendedName>
</protein>